<organism evidence="2 3">
    <name type="scientific">Candidatus Lokiarchaeum ossiferum</name>
    <dbReference type="NCBI Taxonomy" id="2951803"/>
    <lineage>
        <taxon>Archaea</taxon>
        <taxon>Promethearchaeati</taxon>
        <taxon>Promethearchaeota</taxon>
        <taxon>Promethearchaeia</taxon>
        <taxon>Promethearchaeales</taxon>
        <taxon>Promethearchaeaceae</taxon>
        <taxon>Candidatus Lokiarchaeum</taxon>
    </lineage>
</organism>
<dbReference type="Pfam" id="PF00107">
    <property type="entry name" value="ADH_zinc_N"/>
    <property type="match status" value="1"/>
</dbReference>
<dbReference type="GO" id="GO:0004022">
    <property type="term" value="F:alcohol dehydrogenase (NAD+) activity"/>
    <property type="evidence" value="ECO:0007669"/>
    <property type="project" value="UniProtKB-EC"/>
</dbReference>
<name>A0ABY6HZ80_9ARCH</name>
<dbReference type="PANTHER" id="PTHR44013:SF1">
    <property type="entry name" value="ZINC-TYPE ALCOHOL DEHYDROGENASE-LIKE PROTEIN C16A3.02C"/>
    <property type="match status" value="1"/>
</dbReference>
<keyword evidence="2" id="KW-0560">Oxidoreductase</keyword>
<dbReference type="SUPFAM" id="SSF50129">
    <property type="entry name" value="GroES-like"/>
    <property type="match status" value="1"/>
</dbReference>
<feature type="domain" description="Enoyl reductase (ER)" evidence="1">
    <location>
        <begin position="16"/>
        <end position="308"/>
    </location>
</feature>
<dbReference type="InterPro" id="IPR011032">
    <property type="entry name" value="GroES-like_sf"/>
</dbReference>
<evidence type="ECO:0000313" key="3">
    <source>
        <dbReference type="Proteomes" id="UP001208689"/>
    </source>
</evidence>
<dbReference type="Gene3D" id="3.90.180.10">
    <property type="entry name" value="Medium-chain alcohol dehydrogenases, catalytic domain"/>
    <property type="match status" value="1"/>
</dbReference>
<accession>A0ABY6HZ80</accession>
<dbReference type="PANTHER" id="PTHR44013">
    <property type="entry name" value="ZINC-TYPE ALCOHOL DEHYDROGENASE-LIKE PROTEIN C16A3.02C"/>
    <property type="match status" value="1"/>
</dbReference>
<dbReference type="InterPro" id="IPR020843">
    <property type="entry name" value="ER"/>
</dbReference>
<keyword evidence="3" id="KW-1185">Reference proteome</keyword>
<dbReference type="InterPro" id="IPR052733">
    <property type="entry name" value="Chloroplast_QOR"/>
</dbReference>
<dbReference type="SMART" id="SM00829">
    <property type="entry name" value="PKS_ER"/>
    <property type="match status" value="1"/>
</dbReference>
<dbReference type="Gene3D" id="3.40.50.720">
    <property type="entry name" value="NAD(P)-binding Rossmann-like Domain"/>
    <property type="match status" value="1"/>
</dbReference>
<reference evidence="2" key="1">
    <citation type="submission" date="2022-09" db="EMBL/GenBank/DDBJ databases">
        <title>Actin cytoskeleton and complex cell architecture in an #Asgard archaeon.</title>
        <authorList>
            <person name="Ponce Toledo R.I."/>
            <person name="Schleper C."/>
            <person name="Rodrigues Oliveira T."/>
            <person name="Wollweber F."/>
            <person name="Xu J."/>
            <person name="Rittmann S."/>
            <person name="Klingl A."/>
            <person name="Pilhofer M."/>
        </authorList>
    </citation>
    <scope>NUCLEOTIDE SEQUENCE</scope>
    <source>
        <strain evidence="2">B-35</strain>
    </source>
</reference>
<proteinExistence type="predicted"/>
<dbReference type="InterPro" id="IPR013149">
    <property type="entry name" value="ADH-like_C"/>
</dbReference>
<evidence type="ECO:0000313" key="2">
    <source>
        <dbReference type="EMBL" id="UYP48827.1"/>
    </source>
</evidence>
<dbReference type="InterPro" id="IPR013154">
    <property type="entry name" value="ADH-like_N"/>
</dbReference>
<dbReference type="EMBL" id="CP104013">
    <property type="protein sequence ID" value="UYP48827.1"/>
    <property type="molecule type" value="Genomic_DNA"/>
</dbReference>
<sequence length="314" mass="34539">MKIVMKMKAIIYEKYGTPDVLKLKDVNKPIPKDNEILVKVHAATVTSGDVRLRSSDFPLLFWLPARIIFGFFKPRRTLLGTELAGEVEAVGKDVKLFKIGDQIFGTTTGLKFGSYAEYVCLPEQWKQGVVALKPNNITFEEAAASPVGGMTALYLLKNANIQKGQKVLIYGASGSVGSYAVQLAKYFGAEVTGVCSTGNLDMVKLLGADKVIDYTKEDFTKDGPIYDIVFEAVGKISASLCKKTLKSTGSYLSITSMTKELTKDLLFLKELIEARKITPFIDKKYSLDQTSKAHAYVDKGHKRGNVVITIEHTS</sequence>
<dbReference type="Proteomes" id="UP001208689">
    <property type="component" value="Chromosome"/>
</dbReference>
<dbReference type="SUPFAM" id="SSF51735">
    <property type="entry name" value="NAD(P)-binding Rossmann-fold domains"/>
    <property type="match status" value="1"/>
</dbReference>
<dbReference type="Pfam" id="PF08240">
    <property type="entry name" value="ADH_N"/>
    <property type="match status" value="1"/>
</dbReference>
<evidence type="ECO:0000259" key="1">
    <source>
        <dbReference type="SMART" id="SM00829"/>
    </source>
</evidence>
<gene>
    <name evidence="2" type="ORF">NEF87_005112</name>
</gene>
<protein>
    <submittedName>
        <fullName evidence="2">NAD-dependent alcohol dehydrogenase</fullName>
        <ecNumber evidence="2">1.1.1.1</ecNumber>
    </submittedName>
</protein>
<dbReference type="EC" id="1.1.1.1" evidence="2"/>
<dbReference type="CDD" id="cd08267">
    <property type="entry name" value="MDR1"/>
    <property type="match status" value="1"/>
</dbReference>
<dbReference type="InterPro" id="IPR036291">
    <property type="entry name" value="NAD(P)-bd_dom_sf"/>
</dbReference>